<reference evidence="2 3" key="1">
    <citation type="submission" date="2016-11" db="EMBL/GenBank/DDBJ databases">
        <authorList>
            <person name="Jaros S."/>
            <person name="Januszkiewicz K."/>
            <person name="Wedrychowicz H."/>
        </authorList>
    </citation>
    <scope>NUCLEOTIDE SEQUENCE [LARGE SCALE GENOMIC DNA]</scope>
    <source>
        <strain evidence="2 3">DSM 100565</strain>
    </source>
</reference>
<dbReference type="AlphaFoldDB" id="A0A1M6FVV1"/>
<dbReference type="Pfam" id="PF01425">
    <property type="entry name" value="Amidase"/>
    <property type="match status" value="1"/>
</dbReference>
<sequence>MTDLLHRSAADLGRAIDAGAVDPVALAEAYLEAAEAQGDPGIYARLTPDRARAEARAAAARARAGTRRGPLDGVPLSWKDIYDTAGVATEAGTALMAGRVPERDAEVLRNATLGGSVCLGKTHLSEIAFSGLGYNPVTATPRNRHDPERVPGGSSSGAALSVVHGLAAASIGSDTGGSIRLPAAWSDLVGFKPTHGRLPLTGIVSLAASFDTVGPLARSVEDAALVTALLEGSTAPDLTGATLEGARLVIPDALVMEDVEDAPARAFDDAVRRLEAAGARVETRALPMIAPAYDLAGILYAGEAWAAWEPLIAPAPERMFKEIYERVSAGAEVSAAQFLQGWAALRAHRRAYAAATAGADAVILPTAPLVAPRIAEITADSAYYKSANLRTLRNTRLANLFGLASLQLPTGHPGCGICLNVAPGADDRLLRLGAAAEAAVGGPVRG</sequence>
<keyword evidence="2" id="KW-0808">Transferase</keyword>
<dbReference type="OrthoDB" id="9811471at2"/>
<protein>
    <submittedName>
        <fullName evidence="2">Aspartyl-tRNA(Asn)/glutamyl-tRNA(Gln) amidotransferase subunit A</fullName>
    </submittedName>
</protein>
<gene>
    <name evidence="2" type="ORF">SAMN05444417_2531</name>
</gene>
<dbReference type="InterPro" id="IPR000120">
    <property type="entry name" value="Amidase"/>
</dbReference>
<accession>A0A1M6FVV1</accession>
<name>A0A1M6FVV1_9RHOB</name>
<proteinExistence type="predicted"/>
<dbReference type="InterPro" id="IPR036928">
    <property type="entry name" value="AS_sf"/>
</dbReference>
<dbReference type="EMBL" id="FQYO01000004">
    <property type="protein sequence ID" value="SHJ01824.1"/>
    <property type="molecule type" value="Genomic_DNA"/>
</dbReference>
<feature type="domain" description="Amidase" evidence="1">
    <location>
        <begin position="26"/>
        <end position="412"/>
    </location>
</feature>
<organism evidence="2 3">
    <name type="scientific">Wenxinia saemankumensis</name>
    <dbReference type="NCBI Taxonomy" id="1447782"/>
    <lineage>
        <taxon>Bacteria</taxon>
        <taxon>Pseudomonadati</taxon>
        <taxon>Pseudomonadota</taxon>
        <taxon>Alphaproteobacteria</taxon>
        <taxon>Rhodobacterales</taxon>
        <taxon>Roseobacteraceae</taxon>
        <taxon>Wenxinia</taxon>
    </lineage>
</organism>
<evidence type="ECO:0000313" key="3">
    <source>
        <dbReference type="Proteomes" id="UP000184292"/>
    </source>
</evidence>
<dbReference type="GO" id="GO:0016740">
    <property type="term" value="F:transferase activity"/>
    <property type="evidence" value="ECO:0007669"/>
    <property type="project" value="UniProtKB-KW"/>
</dbReference>
<dbReference type="PANTHER" id="PTHR11895">
    <property type="entry name" value="TRANSAMIDASE"/>
    <property type="match status" value="1"/>
</dbReference>
<dbReference type="Gene3D" id="3.90.1300.10">
    <property type="entry name" value="Amidase signature (AS) domain"/>
    <property type="match status" value="1"/>
</dbReference>
<dbReference type="SUPFAM" id="SSF75304">
    <property type="entry name" value="Amidase signature (AS) enzymes"/>
    <property type="match status" value="1"/>
</dbReference>
<evidence type="ECO:0000259" key="1">
    <source>
        <dbReference type="Pfam" id="PF01425"/>
    </source>
</evidence>
<evidence type="ECO:0000313" key="2">
    <source>
        <dbReference type="EMBL" id="SHJ01824.1"/>
    </source>
</evidence>
<dbReference type="Proteomes" id="UP000184292">
    <property type="component" value="Unassembled WGS sequence"/>
</dbReference>
<dbReference type="PANTHER" id="PTHR11895:SF176">
    <property type="entry name" value="AMIDASE AMID-RELATED"/>
    <property type="match status" value="1"/>
</dbReference>
<dbReference type="InterPro" id="IPR023631">
    <property type="entry name" value="Amidase_dom"/>
</dbReference>
<dbReference type="STRING" id="1447782.SAMN05444417_2531"/>
<keyword evidence="3" id="KW-1185">Reference proteome</keyword>
<dbReference type="RefSeq" id="WP_073331069.1">
    <property type="nucleotide sequence ID" value="NZ_FQYO01000004.1"/>
</dbReference>